<dbReference type="SUPFAM" id="SSF51182">
    <property type="entry name" value="RmlC-like cupins"/>
    <property type="match status" value="1"/>
</dbReference>
<protein>
    <recommendedName>
        <fullName evidence="3">Cupin</fullName>
    </recommendedName>
</protein>
<comment type="caution">
    <text evidence="1">The sequence shown here is derived from an EMBL/GenBank/DDBJ whole genome shotgun (WGS) entry which is preliminary data.</text>
</comment>
<dbReference type="InterPro" id="IPR011051">
    <property type="entry name" value="RmlC_Cupin_sf"/>
</dbReference>
<name>A0ABW1YEJ1_9DEIO</name>
<reference evidence="2" key="1">
    <citation type="journal article" date="2019" name="Int. J. Syst. Evol. Microbiol.">
        <title>The Global Catalogue of Microorganisms (GCM) 10K type strain sequencing project: providing services to taxonomists for standard genome sequencing and annotation.</title>
        <authorList>
            <consortium name="The Broad Institute Genomics Platform"/>
            <consortium name="The Broad Institute Genome Sequencing Center for Infectious Disease"/>
            <person name="Wu L."/>
            <person name="Ma J."/>
        </authorList>
    </citation>
    <scope>NUCLEOTIDE SEQUENCE [LARGE SCALE GENOMIC DNA]</scope>
    <source>
        <strain evidence="2">CGMCC 1.15772</strain>
    </source>
</reference>
<accession>A0ABW1YEJ1</accession>
<evidence type="ECO:0000313" key="2">
    <source>
        <dbReference type="Proteomes" id="UP001596297"/>
    </source>
</evidence>
<dbReference type="EMBL" id="JBHSWD010000001">
    <property type="protein sequence ID" value="MFC6591848.1"/>
    <property type="molecule type" value="Genomic_DNA"/>
</dbReference>
<evidence type="ECO:0000313" key="1">
    <source>
        <dbReference type="EMBL" id="MFC6591848.1"/>
    </source>
</evidence>
<proteinExistence type="predicted"/>
<evidence type="ECO:0008006" key="3">
    <source>
        <dbReference type="Google" id="ProtNLM"/>
    </source>
</evidence>
<dbReference type="Proteomes" id="UP001596297">
    <property type="component" value="Unassembled WGS sequence"/>
</dbReference>
<gene>
    <name evidence="1" type="ORF">ACFP81_07385</name>
</gene>
<organism evidence="1 2">
    <name type="scientific">Deinococcus lacus</name>
    <dbReference type="NCBI Taxonomy" id="392561"/>
    <lineage>
        <taxon>Bacteria</taxon>
        <taxon>Thermotogati</taxon>
        <taxon>Deinococcota</taxon>
        <taxon>Deinococci</taxon>
        <taxon>Deinococcales</taxon>
        <taxon>Deinococcaceae</taxon>
        <taxon>Deinococcus</taxon>
    </lineage>
</organism>
<keyword evidence="2" id="KW-1185">Reference proteome</keyword>
<dbReference type="RefSeq" id="WP_380082859.1">
    <property type="nucleotide sequence ID" value="NZ_JBHSWD010000001.1"/>
</dbReference>
<sequence>MTAAPQALHLPRLAAAQPGHWVGVPGSALAVITLRHALAPQAQAGWLTCLSGEVVIDLPGGDWVRLQAGEAYSVPAGWRATAGAAQPTLLLAREDPA</sequence>